<feature type="transmembrane region" description="Helical" evidence="8">
    <location>
        <begin position="995"/>
        <end position="1014"/>
    </location>
</feature>
<keyword evidence="2" id="KW-1003">Cell membrane</keyword>
<evidence type="ECO:0000313" key="11">
    <source>
        <dbReference type="Proteomes" id="UP001592530"/>
    </source>
</evidence>
<proteinExistence type="inferred from homology"/>
<evidence type="ECO:0000256" key="1">
    <source>
        <dbReference type="ARBA" id="ARBA00004651"/>
    </source>
</evidence>
<dbReference type="PANTHER" id="PTHR30572:SF4">
    <property type="entry name" value="ABC TRANSPORTER PERMEASE YTRF"/>
    <property type="match status" value="1"/>
</dbReference>
<dbReference type="Pfam" id="PF02687">
    <property type="entry name" value="FtsX"/>
    <property type="match status" value="1"/>
</dbReference>
<dbReference type="PANTHER" id="PTHR30572">
    <property type="entry name" value="MEMBRANE COMPONENT OF TRANSPORTER-RELATED"/>
    <property type="match status" value="1"/>
</dbReference>
<feature type="transmembrane region" description="Helical" evidence="8">
    <location>
        <begin position="420"/>
        <end position="441"/>
    </location>
</feature>
<evidence type="ECO:0000259" key="9">
    <source>
        <dbReference type="Pfam" id="PF02687"/>
    </source>
</evidence>
<keyword evidence="5 8" id="KW-0472">Membrane</keyword>
<keyword evidence="4 8" id="KW-1133">Transmembrane helix</keyword>
<feature type="transmembrane region" description="Helical" evidence="8">
    <location>
        <begin position="461"/>
        <end position="477"/>
    </location>
</feature>
<accession>A0ABV6WWM6</accession>
<comment type="similarity">
    <text evidence="6">Belongs to the ABC-4 integral membrane protein family.</text>
</comment>
<feature type="domain" description="ABC3 transporter permease C-terminal" evidence="9">
    <location>
        <begin position="1004"/>
        <end position="1116"/>
    </location>
</feature>
<feature type="transmembrane region" description="Helical" evidence="8">
    <location>
        <begin position="497"/>
        <end position="517"/>
    </location>
</feature>
<evidence type="ECO:0000256" key="7">
    <source>
        <dbReference type="SAM" id="MobiDB-lite"/>
    </source>
</evidence>
<comment type="caution">
    <text evidence="10">The sequence shown here is derived from an EMBL/GenBank/DDBJ whole genome shotgun (WGS) entry which is preliminary data.</text>
</comment>
<sequence length="1129" mass="113673">MVATAVAPPPHQRPPARNPRRHRLPTAVRRSVHHGLILAAVALTVLLSGAVLAALTALAGTSVNDGAAKRLAATPGAQVLVTANFQAPGMAAADRAVRAATGRVFGDVPQRTYLGLLDTSPVSVTRVGGAAGGAVGPGGAALHPIAVQSAATFGRLVAGRWPAGVGDATADAFTTLPGVRVATGSTAPVDAAVPQPLAQRLGLKPGSTLQLQDAFSRTMTLRIAGVYQATGATGFWPGLAGDLSGASGTDQNLLVVSPAALNGSAVLNGQLIAHWSVQPDFSHLDASRLAGLHDRARAFSGSQTGLSVFQGEQPPLDGLTVVSGLPQAIDALAVPTVVARSALYLPTALLAALALTALVLTARQLTVHRRSELALQQARGAGTARLLRGAAAEWAVTGIPAAVAAPFLAGLFQPGALGPAAWAAVGLTLLVYGGSVLLPVLPPLRLRTARGARAAAAQRMGADLALLAVAGLGYLELRRHRSIVASNAGGGLSVDPVLVLVPVLAGGAAALLLLRLLPLTSRLLDLFGRRSRGLVLPLAGWQLSRRSARNAGPVVLMCLAVSVSALATTALACLDGLAADQAAFSVGADVRTDPTGSGSYPVPVLRSAYAALPGVTSVAPVTETTANVPGGATESVVGTIGGPAPATPDPAVFGAVLPGRPTALLLDETLRSDGSTAAPSLELTVQDASGLVSTVSTVLPAADGARHTVRVPLDLSFSGGHTRSYPLAVTAITVLPQPDVHPARLDLALHRIGSATGTATGTGSTATGAGASDVSWASALAANQSWADHTDDAASATAGACKGSLTGSYNYGTPGVCTLATGGADLLRTSISTGFRGTPADGGAFPGMDAVDTQPNGHLDFVAVPSGKPAPLPVRADALALRDSHLSVGSTTTLDLGTGSGVPARIVGELDSLPGLGRGQGHLVADQRQLASIMTVSGAQQQDPAFWWLTSRDSAGTAAAVAGQPALGSAQTKAQVAAGLRSDPFRSGLRKVLELSRILAPCFAVVGFTVHAVISSRERRREFALLRAMGIRSRTLSTLLGAEQLSIALFAVVPGALMGTALAAAVLPLITVDDSGQAPYPPLRVVLPWARVGLTALVTAGAISVVVMALARLLARVDLVRVLRAGEGG</sequence>
<dbReference type="Proteomes" id="UP001592530">
    <property type="component" value="Unassembled WGS sequence"/>
</dbReference>
<feature type="transmembrane region" description="Helical" evidence="8">
    <location>
        <begin position="386"/>
        <end position="408"/>
    </location>
</feature>
<evidence type="ECO:0000256" key="5">
    <source>
        <dbReference type="ARBA" id="ARBA00023136"/>
    </source>
</evidence>
<feature type="transmembrane region" description="Helical" evidence="8">
    <location>
        <begin position="36"/>
        <end position="60"/>
    </location>
</feature>
<feature type="compositionally biased region" description="Pro residues" evidence="7">
    <location>
        <begin position="7"/>
        <end position="17"/>
    </location>
</feature>
<evidence type="ECO:0000256" key="3">
    <source>
        <dbReference type="ARBA" id="ARBA00022692"/>
    </source>
</evidence>
<dbReference type="InterPro" id="IPR050250">
    <property type="entry name" value="Macrolide_Exporter_MacB"/>
</dbReference>
<keyword evidence="3 8" id="KW-0812">Transmembrane</keyword>
<feature type="transmembrane region" description="Helical" evidence="8">
    <location>
        <begin position="554"/>
        <end position="572"/>
    </location>
</feature>
<reference evidence="10 11" key="1">
    <citation type="submission" date="2024-09" db="EMBL/GenBank/DDBJ databases">
        <authorList>
            <person name="Lee S.D."/>
        </authorList>
    </citation>
    <scope>NUCLEOTIDE SEQUENCE [LARGE SCALE GENOMIC DNA]</scope>
    <source>
        <strain evidence="10 11">N1-3</strain>
    </source>
</reference>
<feature type="transmembrane region" description="Helical" evidence="8">
    <location>
        <begin position="343"/>
        <end position="365"/>
    </location>
</feature>
<comment type="subcellular location">
    <subcellularLocation>
        <location evidence="1">Cell membrane</location>
        <topology evidence="1">Multi-pass membrane protein</topology>
    </subcellularLocation>
</comment>
<feature type="transmembrane region" description="Helical" evidence="8">
    <location>
        <begin position="1047"/>
        <end position="1072"/>
    </location>
</feature>
<dbReference type="RefSeq" id="WP_380549858.1">
    <property type="nucleotide sequence ID" value="NZ_JBHEZY010000002.1"/>
</dbReference>
<evidence type="ECO:0000256" key="4">
    <source>
        <dbReference type="ARBA" id="ARBA00022989"/>
    </source>
</evidence>
<name>A0ABV6WWM6_9ACTN</name>
<gene>
    <name evidence="10" type="ORF">ACEZDB_06745</name>
</gene>
<dbReference type="EMBL" id="JBHEZY010000002">
    <property type="protein sequence ID" value="MFC1430361.1"/>
    <property type="molecule type" value="Genomic_DNA"/>
</dbReference>
<evidence type="ECO:0000313" key="10">
    <source>
        <dbReference type="EMBL" id="MFC1430361.1"/>
    </source>
</evidence>
<evidence type="ECO:0000256" key="6">
    <source>
        <dbReference type="ARBA" id="ARBA00038076"/>
    </source>
</evidence>
<protein>
    <submittedName>
        <fullName evidence="10">FtsX-like permease family protein</fullName>
    </submittedName>
</protein>
<organism evidence="10 11">
    <name type="scientific">Streptacidiphilus alkalitolerans</name>
    <dbReference type="NCBI Taxonomy" id="3342712"/>
    <lineage>
        <taxon>Bacteria</taxon>
        <taxon>Bacillati</taxon>
        <taxon>Actinomycetota</taxon>
        <taxon>Actinomycetes</taxon>
        <taxon>Kitasatosporales</taxon>
        <taxon>Streptomycetaceae</taxon>
        <taxon>Streptacidiphilus</taxon>
    </lineage>
</organism>
<evidence type="ECO:0000256" key="2">
    <source>
        <dbReference type="ARBA" id="ARBA00022475"/>
    </source>
</evidence>
<dbReference type="InterPro" id="IPR003838">
    <property type="entry name" value="ABC3_permease_C"/>
</dbReference>
<evidence type="ECO:0000256" key="8">
    <source>
        <dbReference type="SAM" id="Phobius"/>
    </source>
</evidence>
<feature type="region of interest" description="Disordered" evidence="7">
    <location>
        <begin position="1"/>
        <end position="22"/>
    </location>
</feature>
<feature type="transmembrane region" description="Helical" evidence="8">
    <location>
        <begin position="1092"/>
        <end position="1115"/>
    </location>
</feature>